<keyword evidence="1" id="KW-0812">Transmembrane</keyword>
<feature type="transmembrane region" description="Helical" evidence="1">
    <location>
        <begin position="6"/>
        <end position="39"/>
    </location>
</feature>
<evidence type="ECO:0000256" key="1">
    <source>
        <dbReference type="SAM" id="Phobius"/>
    </source>
</evidence>
<gene>
    <name evidence="2" type="ordered locus">Pyrfu_1404</name>
</gene>
<dbReference type="KEGG" id="pfm:Pyrfu_1404"/>
<keyword evidence="3" id="KW-1185">Reference proteome</keyword>
<proteinExistence type="predicted"/>
<organism evidence="2 3">
    <name type="scientific">Pyrolobus fumarii (strain DSM 11204 / 1A)</name>
    <dbReference type="NCBI Taxonomy" id="694429"/>
    <lineage>
        <taxon>Archaea</taxon>
        <taxon>Thermoproteota</taxon>
        <taxon>Thermoprotei</taxon>
        <taxon>Desulfurococcales</taxon>
        <taxon>Pyrodictiaceae</taxon>
        <taxon>Pyrolobus</taxon>
    </lineage>
</organism>
<name>G0EGW4_PYRF1</name>
<dbReference type="RefSeq" id="WP_014026939.1">
    <property type="nucleotide sequence ID" value="NC_015931.1"/>
</dbReference>
<dbReference type="STRING" id="694429.Pyrfu_1404"/>
<sequence>MDWEAFTLTLALAFIFYLILAPLGLLGFITAPLAAGLIMGYVRGRGAAGSVALGVLTLWLVASVVAAAAFITAWGSSHKPHVLHTHVYHLLGFFAAPLLVTINAVIATILAYIGAVIGAELGRR</sequence>
<dbReference type="EMBL" id="CP002838">
    <property type="protein sequence ID" value="AEM39262.1"/>
    <property type="molecule type" value="Genomic_DNA"/>
</dbReference>
<dbReference type="GeneID" id="11138590"/>
<feature type="transmembrane region" description="Helical" evidence="1">
    <location>
        <begin position="51"/>
        <end position="74"/>
    </location>
</feature>
<feature type="transmembrane region" description="Helical" evidence="1">
    <location>
        <begin position="94"/>
        <end position="119"/>
    </location>
</feature>
<accession>G0EGW4</accession>
<protein>
    <recommendedName>
        <fullName evidence="4">DUF5518 domain-containing protein</fullName>
    </recommendedName>
</protein>
<evidence type="ECO:0008006" key="4">
    <source>
        <dbReference type="Google" id="ProtNLM"/>
    </source>
</evidence>
<dbReference type="AlphaFoldDB" id="G0EGW4"/>
<dbReference type="Proteomes" id="UP000001037">
    <property type="component" value="Chromosome"/>
</dbReference>
<keyword evidence="1" id="KW-0472">Membrane</keyword>
<evidence type="ECO:0000313" key="2">
    <source>
        <dbReference type="EMBL" id="AEM39262.1"/>
    </source>
</evidence>
<dbReference type="HOGENOM" id="CLU_1998827_0_0_2"/>
<dbReference type="InParanoid" id="G0EGW4"/>
<evidence type="ECO:0000313" key="3">
    <source>
        <dbReference type="Proteomes" id="UP000001037"/>
    </source>
</evidence>
<keyword evidence="1" id="KW-1133">Transmembrane helix</keyword>
<reference evidence="2 3" key="1">
    <citation type="journal article" date="2011" name="Stand. Genomic Sci.">
        <title>Complete genome sequence of the hyperthermophilic chemolithoautotroph Pyrolobus fumarii type strain (1A).</title>
        <authorList>
            <person name="Anderson I."/>
            <person name="Goker M."/>
            <person name="Nolan M."/>
            <person name="Lucas S."/>
            <person name="Hammon N."/>
            <person name="Deshpande S."/>
            <person name="Cheng J.F."/>
            <person name="Tapia R."/>
            <person name="Han C."/>
            <person name="Goodwin L."/>
            <person name="Pitluck S."/>
            <person name="Huntemann M."/>
            <person name="Liolios K."/>
            <person name="Ivanova N."/>
            <person name="Pagani I."/>
            <person name="Mavromatis K."/>
            <person name="Ovchinikova G."/>
            <person name="Pati A."/>
            <person name="Chen A."/>
            <person name="Palaniappan K."/>
            <person name="Land M."/>
            <person name="Hauser L."/>
            <person name="Brambilla E.M."/>
            <person name="Huber H."/>
            <person name="Yasawong M."/>
            <person name="Rohde M."/>
            <person name="Spring S."/>
            <person name="Abt B."/>
            <person name="Sikorski J."/>
            <person name="Wirth R."/>
            <person name="Detter J.C."/>
            <person name="Woyke T."/>
            <person name="Bristow J."/>
            <person name="Eisen J.A."/>
            <person name="Markowitz V."/>
            <person name="Hugenholtz P."/>
            <person name="Kyrpides N.C."/>
            <person name="Klenk H.P."/>
            <person name="Lapidus A."/>
        </authorList>
    </citation>
    <scope>NUCLEOTIDE SEQUENCE [LARGE SCALE GENOMIC DNA]</scope>
    <source>
        <strain evidence="3">DSM 11204 / 1A</strain>
    </source>
</reference>